<dbReference type="PANTHER" id="PTHR30027">
    <property type="entry name" value="RIBOSOMAL RNA SMALL SUBUNIT METHYLTRANSFERASE E"/>
    <property type="match status" value="1"/>
</dbReference>
<sequence>MWSSSSSSLLSSATTTTTTRTKSKTTSVLVPQKRGRRRRRPFVHVVENKNRIAFTKLELSENESSTVVVRLRQSDERFEHLRQVLKKTNKGDEFKATILNERLATGRILSYDDDDERSVLIEILSTKEEEAKEEKMVTVSLILAMPRPKVLRRLLSVFAQFGVENVHMFSAEKTERCYFQSEVLTEDVLVREFTRGVEQNALDFKFPNASKCRNLNAVLEALLSSGDEEGRKGREENIAKRVNGKKGANFEWLLRSMRDEEEGEGGEERRRINLLAHPSSASVSVTEALAQEKSAISTNRVEILLAVGPEGGWSEEEVRTFETFDFVNVGLGNRVFTTDVATIALLSSINEYVEYSL</sequence>
<dbReference type="GO" id="GO:0070475">
    <property type="term" value="P:rRNA base methylation"/>
    <property type="evidence" value="ECO:0007669"/>
    <property type="project" value="TreeGrafter"/>
</dbReference>
<dbReference type="OrthoDB" id="2021042at2759"/>
<dbReference type="RefSeq" id="XP_007511102.1">
    <property type="nucleotide sequence ID" value="XM_007511040.1"/>
</dbReference>
<keyword evidence="14" id="KW-1185">Reference proteome</keyword>
<evidence type="ECO:0000256" key="9">
    <source>
        <dbReference type="ARBA" id="ARBA00025699"/>
    </source>
</evidence>
<dbReference type="GO" id="GO:0005737">
    <property type="term" value="C:cytoplasm"/>
    <property type="evidence" value="ECO:0007669"/>
    <property type="project" value="UniProtKB-SubCell"/>
</dbReference>
<comment type="catalytic activity">
    <reaction evidence="10">
        <text>uridine(1498) in 16S rRNA + S-adenosyl-L-methionine = N(3)-methyluridine(1498) in 16S rRNA + S-adenosyl-L-homocysteine + H(+)</text>
        <dbReference type="Rhea" id="RHEA:42920"/>
        <dbReference type="Rhea" id="RHEA-COMP:10283"/>
        <dbReference type="Rhea" id="RHEA-COMP:10284"/>
        <dbReference type="ChEBI" id="CHEBI:15378"/>
        <dbReference type="ChEBI" id="CHEBI:57856"/>
        <dbReference type="ChEBI" id="CHEBI:59789"/>
        <dbReference type="ChEBI" id="CHEBI:65315"/>
        <dbReference type="ChEBI" id="CHEBI:74502"/>
        <dbReference type="EC" id="2.1.1.193"/>
    </reaction>
</comment>
<dbReference type="KEGG" id="bpg:Bathy09g03430"/>
<dbReference type="GeneID" id="19013850"/>
<comment type="function">
    <text evidence="9">Specifically methylates the N3 position of the uracil ring of uridine 1498 (m3U1498) in 16S rRNA. Acts on the fully assembled 30S ribosomal subunit.</text>
</comment>
<evidence type="ECO:0000313" key="14">
    <source>
        <dbReference type="Proteomes" id="UP000198341"/>
    </source>
</evidence>
<evidence type="ECO:0000256" key="1">
    <source>
        <dbReference type="ARBA" id="ARBA00004496"/>
    </source>
</evidence>
<keyword evidence="4" id="KW-0963">Cytoplasm</keyword>
<dbReference type="STRING" id="41875.K8F3M4"/>
<dbReference type="Gene3D" id="3.40.1280.10">
    <property type="match status" value="1"/>
</dbReference>
<dbReference type="EMBL" id="FO082270">
    <property type="protein sequence ID" value="CCO66662.1"/>
    <property type="molecule type" value="Genomic_DNA"/>
</dbReference>
<dbReference type="InterPro" id="IPR046886">
    <property type="entry name" value="RsmE_MTase_dom"/>
</dbReference>
<evidence type="ECO:0000256" key="11">
    <source>
        <dbReference type="SAM" id="MobiDB-lite"/>
    </source>
</evidence>
<dbReference type="Pfam" id="PF04452">
    <property type="entry name" value="Methyltrans_RNA"/>
    <property type="match status" value="1"/>
</dbReference>
<keyword evidence="5" id="KW-0698">rRNA processing</keyword>
<dbReference type="NCBIfam" id="TIGR00046">
    <property type="entry name" value="RsmE family RNA methyltransferase"/>
    <property type="match status" value="1"/>
</dbReference>
<gene>
    <name evidence="13" type="ORF">Bathy09g03430</name>
</gene>
<evidence type="ECO:0000256" key="4">
    <source>
        <dbReference type="ARBA" id="ARBA00022490"/>
    </source>
</evidence>
<dbReference type="EC" id="2.1.1.193" evidence="3"/>
<dbReference type="GO" id="GO:0070042">
    <property type="term" value="F:rRNA (uridine-N3-)-methyltransferase activity"/>
    <property type="evidence" value="ECO:0007669"/>
    <property type="project" value="TreeGrafter"/>
</dbReference>
<reference evidence="13 14" key="1">
    <citation type="submission" date="2011-10" db="EMBL/GenBank/DDBJ databases">
        <authorList>
            <person name="Genoscope - CEA"/>
        </authorList>
    </citation>
    <scope>NUCLEOTIDE SEQUENCE [LARGE SCALE GENOMIC DNA]</scope>
    <source>
        <strain evidence="13 14">RCC 1105</strain>
    </source>
</reference>
<proteinExistence type="inferred from homology"/>
<evidence type="ECO:0000256" key="10">
    <source>
        <dbReference type="ARBA" id="ARBA00047944"/>
    </source>
</evidence>
<dbReference type="AlphaFoldDB" id="K8F3M4"/>
<comment type="similarity">
    <text evidence="2">Belongs to the RNA methyltransferase RsmE family.</text>
</comment>
<evidence type="ECO:0000256" key="5">
    <source>
        <dbReference type="ARBA" id="ARBA00022552"/>
    </source>
</evidence>
<dbReference type="SUPFAM" id="SSF75217">
    <property type="entry name" value="alpha/beta knot"/>
    <property type="match status" value="1"/>
</dbReference>
<evidence type="ECO:0000259" key="12">
    <source>
        <dbReference type="Pfam" id="PF04452"/>
    </source>
</evidence>
<feature type="compositionally biased region" description="Low complexity" evidence="11">
    <location>
        <begin position="1"/>
        <end position="27"/>
    </location>
</feature>
<dbReference type="InterPro" id="IPR006700">
    <property type="entry name" value="RsmE"/>
</dbReference>
<protein>
    <recommendedName>
        <fullName evidence="3">16S rRNA (uracil(1498)-N(3))-methyltransferase</fullName>
        <ecNumber evidence="3">2.1.1.193</ecNumber>
    </recommendedName>
</protein>
<dbReference type="InterPro" id="IPR029028">
    <property type="entry name" value="Alpha/beta_knot_MTases"/>
</dbReference>
<organism evidence="13 14">
    <name type="scientific">Bathycoccus prasinos</name>
    <dbReference type="NCBI Taxonomy" id="41875"/>
    <lineage>
        <taxon>Eukaryota</taxon>
        <taxon>Viridiplantae</taxon>
        <taxon>Chlorophyta</taxon>
        <taxon>Mamiellophyceae</taxon>
        <taxon>Mamiellales</taxon>
        <taxon>Bathycoccaceae</taxon>
        <taxon>Bathycoccus</taxon>
    </lineage>
</organism>
<evidence type="ECO:0000256" key="8">
    <source>
        <dbReference type="ARBA" id="ARBA00022691"/>
    </source>
</evidence>
<keyword evidence="8" id="KW-0949">S-adenosyl-L-methionine</keyword>
<feature type="region of interest" description="Disordered" evidence="11">
    <location>
        <begin position="1"/>
        <end position="36"/>
    </location>
</feature>
<dbReference type="InterPro" id="IPR029026">
    <property type="entry name" value="tRNA_m1G_MTases_N"/>
</dbReference>
<name>K8F3M4_9CHLO</name>
<evidence type="ECO:0000256" key="6">
    <source>
        <dbReference type="ARBA" id="ARBA00022603"/>
    </source>
</evidence>
<dbReference type="PANTHER" id="PTHR30027:SF3">
    <property type="entry name" value="16S RRNA (URACIL(1498)-N(3))-METHYLTRANSFERASE"/>
    <property type="match status" value="1"/>
</dbReference>
<evidence type="ECO:0000256" key="2">
    <source>
        <dbReference type="ARBA" id="ARBA00005528"/>
    </source>
</evidence>
<accession>K8F3M4</accession>
<feature type="domain" description="Ribosomal RNA small subunit methyltransferase E methyltransferase" evidence="12">
    <location>
        <begin position="272"/>
        <end position="349"/>
    </location>
</feature>
<evidence type="ECO:0000256" key="3">
    <source>
        <dbReference type="ARBA" id="ARBA00012328"/>
    </source>
</evidence>
<keyword evidence="6 13" id="KW-0489">Methyltransferase</keyword>
<keyword evidence="7" id="KW-0808">Transferase</keyword>
<comment type="subcellular location">
    <subcellularLocation>
        <location evidence="1">Cytoplasm</location>
    </subcellularLocation>
</comment>
<evidence type="ECO:0000313" key="13">
    <source>
        <dbReference type="EMBL" id="CCO66662.1"/>
    </source>
</evidence>
<dbReference type="Proteomes" id="UP000198341">
    <property type="component" value="Chromosome 9"/>
</dbReference>
<evidence type="ECO:0000256" key="7">
    <source>
        <dbReference type="ARBA" id="ARBA00022679"/>
    </source>
</evidence>